<dbReference type="AlphaFoldDB" id="A0AA39M0Q6"/>
<dbReference type="InterPro" id="IPR001199">
    <property type="entry name" value="Cyt_B5-like_heme/steroid-bd"/>
</dbReference>
<comment type="similarity">
    <text evidence="1">Belongs to the cytochrome b5 family. MAPR subfamily.</text>
</comment>
<name>A0AA39M0Q6_9BILA</name>
<dbReference type="Gene3D" id="3.10.120.10">
    <property type="entry name" value="Cytochrome b5-like heme/steroid binding domain"/>
    <property type="match status" value="1"/>
</dbReference>
<dbReference type="InterPro" id="IPR036400">
    <property type="entry name" value="Cyt_B5-like_heme/steroid_sf"/>
</dbReference>
<dbReference type="PANTHER" id="PTHR10281">
    <property type="entry name" value="MEMBRANE-ASSOCIATED PROGESTERONE RECEPTOR COMPONENT-RELATED"/>
    <property type="match status" value="1"/>
</dbReference>
<gene>
    <name evidence="3" type="ORF">QR680_012566</name>
</gene>
<comment type="caution">
    <text evidence="3">The sequence shown here is derived from an EMBL/GenBank/DDBJ whole genome shotgun (WGS) entry which is preliminary data.</text>
</comment>
<dbReference type="GO" id="GO:0012505">
    <property type="term" value="C:endomembrane system"/>
    <property type="evidence" value="ECO:0007669"/>
    <property type="project" value="TreeGrafter"/>
</dbReference>
<keyword evidence="4" id="KW-1185">Reference proteome</keyword>
<feature type="domain" description="Cytochrome b5 heme-binding" evidence="2">
    <location>
        <begin position="102"/>
        <end position="198"/>
    </location>
</feature>
<dbReference type="EMBL" id="JAUCMV010000002">
    <property type="protein sequence ID" value="KAK0416568.1"/>
    <property type="molecule type" value="Genomic_DNA"/>
</dbReference>
<dbReference type="SMART" id="SM01117">
    <property type="entry name" value="Cyt-b5"/>
    <property type="match status" value="1"/>
</dbReference>
<dbReference type="InterPro" id="IPR050577">
    <property type="entry name" value="MAPR/NEUFC/NENF-like"/>
</dbReference>
<protein>
    <recommendedName>
        <fullName evidence="2">Cytochrome b5 heme-binding domain-containing protein</fullName>
    </recommendedName>
</protein>
<sequence length="328" mass="36850">MVRMPKPPLYVKPLVAVGALTLVVSFLSAHYQLESSSAPAWLWRKLNEFETIRENVDALKTFVGVDDNDYSKYSYWREKSSAERRSGDVGNIDFSGKGLPVFTREQLQLFDGTRPSKPVYLAVLGRVYDVEKGKKHYAKGGGYHFFAGKDATRAFVSGDFTEEGLIDDVEGLGDQDLLGILDWIKFYERDYFLVGVLQGTYYDANGKMTERLVEVKQLIDKAKEWRNSQAKESEVFPPCNSEWHKDSGGRVWCTTKSGGLHREWVGVPRKLFSTATKSYRCACVKNFGSPLATTDEKGKRGDLDNPALEEYEDCPPTSMSCKLPAKGA</sequence>
<evidence type="ECO:0000256" key="1">
    <source>
        <dbReference type="ARBA" id="ARBA00038357"/>
    </source>
</evidence>
<dbReference type="PANTHER" id="PTHR10281:SF4">
    <property type="entry name" value="NEUFERRICIN"/>
    <property type="match status" value="1"/>
</dbReference>
<reference evidence="3" key="1">
    <citation type="submission" date="2023-06" db="EMBL/GenBank/DDBJ databases">
        <title>Genomic analysis of the entomopathogenic nematode Steinernema hermaphroditum.</title>
        <authorList>
            <person name="Schwarz E.M."/>
            <person name="Heppert J.K."/>
            <person name="Baniya A."/>
            <person name="Schwartz H.T."/>
            <person name="Tan C.-H."/>
            <person name="Antoshechkin I."/>
            <person name="Sternberg P.W."/>
            <person name="Goodrich-Blair H."/>
            <person name="Dillman A.R."/>
        </authorList>
    </citation>
    <scope>NUCLEOTIDE SEQUENCE</scope>
    <source>
        <strain evidence="3">PS9179</strain>
        <tissue evidence="3">Whole animal</tissue>
    </source>
</reference>
<organism evidence="3 4">
    <name type="scientific">Steinernema hermaphroditum</name>
    <dbReference type="NCBI Taxonomy" id="289476"/>
    <lineage>
        <taxon>Eukaryota</taxon>
        <taxon>Metazoa</taxon>
        <taxon>Ecdysozoa</taxon>
        <taxon>Nematoda</taxon>
        <taxon>Chromadorea</taxon>
        <taxon>Rhabditida</taxon>
        <taxon>Tylenchina</taxon>
        <taxon>Panagrolaimomorpha</taxon>
        <taxon>Strongyloidoidea</taxon>
        <taxon>Steinernematidae</taxon>
        <taxon>Steinernema</taxon>
    </lineage>
</organism>
<proteinExistence type="inferred from homology"/>
<evidence type="ECO:0000313" key="4">
    <source>
        <dbReference type="Proteomes" id="UP001175271"/>
    </source>
</evidence>
<dbReference type="Proteomes" id="UP001175271">
    <property type="component" value="Unassembled WGS sequence"/>
</dbReference>
<dbReference type="GO" id="GO:0016020">
    <property type="term" value="C:membrane"/>
    <property type="evidence" value="ECO:0007669"/>
    <property type="project" value="TreeGrafter"/>
</dbReference>
<evidence type="ECO:0000313" key="3">
    <source>
        <dbReference type="EMBL" id="KAK0416568.1"/>
    </source>
</evidence>
<dbReference type="Pfam" id="PF00173">
    <property type="entry name" value="Cyt-b5"/>
    <property type="match status" value="1"/>
</dbReference>
<accession>A0AA39M0Q6</accession>
<evidence type="ECO:0000259" key="2">
    <source>
        <dbReference type="SMART" id="SM01117"/>
    </source>
</evidence>
<dbReference type="SUPFAM" id="SSF55856">
    <property type="entry name" value="Cytochrome b5-like heme/steroid binding domain"/>
    <property type="match status" value="1"/>
</dbReference>